<dbReference type="RefSeq" id="WP_077541943.1">
    <property type="nucleotide sequence ID" value="NZ_CP019633.1"/>
</dbReference>
<dbReference type="NCBIfam" id="TIGR02532">
    <property type="entry name" value="IV_pilin_GFxxxE"/>
    <property type="match status" value="1"/>
</dbReference>
<dbReference type="Pfam" id="PF07963">
    <property type="entry name" value="N_methyl"/>
    <property type="match status" value="1"/>
</dbReference>
<keyword evidence="3" id="KW-1185">Reference proteome</keyword>
<reference evidence="3" key="1">
    <citation type="submission" date="2017-02" db="EMBL/GenBank/DDBJ databases">
        <title>Comparative genomics and description of representatives of a novel lineage of planctomycetes thriving in anoxic sediments.</title>
        <authorList>
            <person name="Spring S."/>
            <person name="Bunk B."/>
            <person name="Sproer C."/>
            <person name="Klenk H.-P."/>
        </authorList>
    </citation>
    <scope>NUCLEOTIDE SEQUENCE [LARGE SCALE GENOMIC DNA]</scope>
    <source>
        <strain evidence="3">L21-RPul-D3</strain>
    </source>
</reference>
<dbReference type="AlphaFoldDB" id="A0A1Q2HSP2"/>
<dbReference type="EMBL" id="CP019633">
    <property type="protein sequence ID" value="AQQ10255.1"/>
    <property type="molecule type" value="Genomic_DNA"/>
</dbReference>
<evidence type="ECO:0000256" key="1">
    <source>
        <dbReference type="SAM" id="MobiDB-lite"/>
    </source>
</evidence>
<dbReference type="STRING" id="1940790.L21SP3_02083"/>
<evidence type="ECO:0000313" key="2">
    <source>
        <dbReference type="EMBL" id="AQQ10255.1"/>
    </source>
</evidence>
<proteinExistence type="predicted"/>
<evidence type="ECO:0000313" key="3">
    <source>
        <dbReference type="Proteomes" id="UP000188273"/>
    </source>
</evidence>
<name>A0A1Q2HSP2_9BACT</name>
<feature type="compositionally biased region" description="Basic and acidic residues" evidence="1">
    <location>
        <begin position="270"/>
        <end position="283"/>
    </location>
</feature>
<organism evidence="2 3">
    <name type="scientific">Sedimentisphaera cyanobacteriorum</name>
    <dbReference type="NCBI Taxonomy" id="1940790"/>
    <lineage>
        <taxon>Bacteria</taxon>
        <taxon>Pseudomonadati</taxon>
        <taxon>Planctomycetota</taxon>
        <taxon>Phycisphaerae</taxon>
        <taxon>Sedimentisphaerales</taxon>
        <taxon>Sedimentisphaeraceae</taxon>
        <taxon>Sedimentisphaera</taxon>
    </lineage>
</organism>
<dbReference type="InterPro" id="IPR045584">
    <property type="entry name" value="Pilin-like"/>
</dbReference>
<dbReference type="SUPFAM" id="SSF54523">
    <property type="entry name" value="Pili subunits"/>
    <property type="match status" value="1"/>
</dbReference>
<feature type="region of interest" description="Disordered" evidence="1">
    <location>
        <begin position="261"/>
        <end position="294"/>
    </location>
</feature>
<gene>
    <name evidence="2" type="ORF">L21SP3_02083</name>
</gene>
<dbReference type="Gene3D" id="3.30.700.10">
    <property type="entry name" value="Glycoprotein, Type 4 Pilin"/>
    <property type="match status" value="1"/>
</dbReference>
<accession>A0A1Q2HSP2</accession>
<dbReference type="InterPro" id="IPR012902">
    <property type="entry name" value="N_methyl_site"/>
</dbReference>
<dbReference type="KEGG" id="pbu:L21SP3_02083"/>
<dbReference type="PANTHER" id="PTHR30093">
    <property type="entry name" value="GENERAL SECRETION PATHWAY PROTEIN G"/>
    <property type="match status" value="1"/>
</dbReference>
<dbReference type="Proteomes" id="UP000188273">
    <property type="component" value="Chromosome"/>
</dbReference>
<dbReference type="PANTHER" id="PTHR30093:SF2">
    <property type="entry name" value="TYPE II SECRETION SYSTEM PROTEIN H"/>
    <property type="match status" value="1"/>
</dbReference>
<sequence>MRKKAFTLIELLVVISIIALLMAILMPALGRARESAKNVICGTNLKQIGVGTAMYVADYNGRLPSAVPYEEKNESWNPTGTGAWFNPGIYGSGGEVYIDGKTRNYPGVGAYIDVRLKENPLQNNSMPESGSVLLCPSLTKRQLNDVFPTGVCYGMNFEFTTASFAGVSRPGDRVLFADSTFYFFTYDRIQEPWISQPSTATVLWDKYRDLTSGYLGDYQEDEVYVIPGRHGAGNGSQSHESAEKGKTNVMFVDGHVEGINRSSLDESAVDDSRDNVPTKDKVGTRMIDNGLRDK</sequence>
<protein>
    <submittedName>
        <fullName evidence="2">Type II secretion system protein G</fullName>
    </submittedName>
</protein>